<feature type="domain" description="Heterokaryon incompatibility" evidence="1">
    <location>
        <begin position="190"/>
        <end position="386"/>
    </location>
</feature>
<dbReference type="Proteomes" id="UP001595075">
    <property type="component" value="Unassembled WGS sequence"/>
</dbReference>
<dbReference type="PANTHER" id="PTHR33112:SF10">
    <property type="entry name" value="TOL"/>
    <property type="match status" value="1"/>
</dbReference>
<proteinExistence type="predicted"/>
<keyword evidence="3" id="KW-1185">Reference proteome</keyword>
<evidence type="ECO:0000313" key="2">
    <source>
        <dbReference type="EMBL" id="KAL2074110.1"/>
    </source>
</evidence>
<evidence type="ECO:0000313" key="3">
    <source>
        <dbReference type="Proteomes" id="UP001595075"/>
    </source>
</evidence>
<organism evidence="2 3">
    <name type="scientific">Oculimacula yallundae</name>
    <dbReference type="NCBI Taxonomy" id="86028"/>
    <lineage>
        <taxon>Eukaryota</taxon>
        <taxon>Fungi</taxon>
        <taxon>Dikarya</taxon>
        <taxon>Ascomycota</taxon>
        <taxon>Pezizomycotina</taxon>
        <taxon>Leotiomycetes</taxon>
        <taxon>Helotiales</taxon>
        <taxon>Ploettnerulaceae</taxon>
        <taxon>Oculimacula</taxon>
    </lineage>
</organism>
<dbReference type="EMBL" id="JAZHXI010000002">
    <property type="protein sequence ID" value="KAL2074110.1"/>
    <property type="molecule type" value="Genomic_DNA"/>
</dbReference>
<comment type="caution">
    <text evidence="2">The sequence shown here is derived from an EMBL/GenBank/DDBJ whole genome shotgun (WGS) entry which is preliminary data.</text>
</comment>
<gene>
    <name evidence="2" type="ORF">VTL71DRAFT_7888</name>
</gene>
<name>A0ABR4CW60_9HELO</name>
<dbReference type="InterPro" id="IPR010730">
    <property type="entry name" value="HET"/>
</dbReference>
<sequence>MVCHVCKEMLEKQAHLRWKGTYDLAFGHHEDEASLEASARSKCCICQVLFTKFNTRPDEDKKPHIFPGKNNTPFFTQASLSYNRQWSAYRLEFRLNDRFKLDIVGNFLLKQLPSVHNLDRPIPNNTSSYANVQLARRWLNECMTSHRMCRHVSPSSAWYPTRLVDMGFIATGYIKVVQPRQHNEQIMGKYVTLSHCWGETEFLKLSKDTLPQFEEGIEIDRLPKTFQHAIDFACRLGVRYIWIDSLCILQDSTKDWLYQSAQMDQVYNNSLCNISATAASNSAKGLYCDRASEQNWVDEVTLNTTGVPGQPPVPKMQLKDVAKLVQTAGLKSSARISQTRQANVGTKPQLKAQGPQIPKYTVLDLNCWETNVEQGPVNKRGWVLQERLIAPRVLHFCKDQIAWECWEKDYIESRTGGLPLYQLKAGSIVDGSRLKGMVPSVDGKALREARLVRGRLIKGKYTDVDAHMRSPTAVPSVHCFEVWNRVVETYSKTKLTKPTDKLIALGGIAKIMSRRILNGKDEDYIAGMWRDNLESQLLWRVDPILRKDGKFDDHSSDRPGMDEYRAPSFSWAAIDAKQGVKCGDVTDFGTDAAEDLMIKIENVMLKHKTADRFGLLTPGGYLELKGVLKKVNIVDSPRTGYTRYHWQLVRSGEVLEEPYKIIYLDAPSSDQKHIIGPNRGVYCLPVCRDRSAEPKELICLLLLAIAGTPNTFKRIGLTKISRYHKQDQKVILELSDNEKDEKAMDALWDPQAKKHTIRII</sequence>
<reference evidence="2 3" key="1">
    <citation type="journal article" date="2024" name="Commun. Biol.">
        <title>Comparative genomic analysis of thermophilic fungi reveals convergent evolutionary adaptations and gene losses.</title>
        <authorList>
            <person name="Steindorff A.S."/>
            <person name="Aguilar-Pontes M.V."/>
            <person name="Robinson A.J."/>
            <person name="Andreopoulos B."/>
            <person name="LaButti K."/>
            <person name="Kuo A."/>
            <person name="Mondo S."/>
            <person name="Riley R."/>
            <person name="Otillar R."/>
            <person name="Haridas S."/>
            <person name="Lipzen A."/>
            <person name="Grimwood J."/>
            <person name="Schmutz J."/>
            <person name="Clum A."/>
            <person name="Reid I.D."/>
            <person name="Moisan M.C."/>
            <person name="Butler G."/>
            <person name="Nguyen T.T.M."/>
            <person name="Dewar K."/>
            <person name="Conant G."/>
            <person name="Drula E."/>
            <person name="Henrissat B."/>
            <person name="Hansel C."/>
            <person name="Singer S."/>
            <person name="Hutchinson M.I."/>
            <person name="de Vries R.P."/>
            <person name="Natvig D.O."/>
            <person name="Powell A.J."/>
            <person name="Tsang A."/>
            <person name="Grigoriev I.V."/>
        </authorList>
    </citation>
    <scope>NUCLEOTIDE SEQUENCE [LARGE SCALE GENOMIC DNA]</scope>
    <source>
        <strain evidence="2 3">CBS 494.80</strain>
    </source>
</reference>
<evidence type="ECO:0000259" key="1">
    <source>
        <dbReference type="Pfam" id="PF06985"/>
    </source>
</evidence>
<protein>
    <recommendedName>
        <fullName evidence="1">Heterokaryon incompatibility domain-containing protein</fullName>
    </recommendedName>
</protein>
<accession>A0ABR4CW60</accession>
<dbReference type="PANTHER" id="PTHR33112">
    <property type="entry name" value="DOMAIN PROTEIN, PUTATIVE-RELATED"/>
    <property type="match status" value="1"/>
</dbReference>
<dbReference type="Pfam" id="PF06985">
    <property type="entry name" value="HET"/>
    <property type="match status" value="1"/>
</dbReference>